<keyword evidence="3" id="KW-1185">Reference proteome</keyword>
<dbReference type="InterPro" id="IPR036702">
    <property type="entry name" value="ComB-like_sf"/>
</dbReference>
<evidence type="ECO:0000313" key="2">
    <source>
        <dbReference type="EMBL" id="SEB62438.1"/>
    </source>
</evidence>
<evidence type="ECO:0000313" key="3">
    <source>
        <dbReference type="Proteomes" id="UP000182652"/>
    </source>
</evidence>
<gene>
    <name evidence="2" type="ORF">SAMN04489745_0812</name>
</gene>
<dbReference type="AlphaFoldDB" id="A0A1H4KWG8"/>
<dbReference type="Proteomes" id="UP000182652">
    <property type="component" value="Unassembled WGS sequence"/>
</dbReference>
<dbReference type="GO" id="GO:0050532">
    <property type="term" value="F:2-phosphosulfolactate phosphatase activity"/>
    <property type="evidence" value="ECO:0007669"/>
    <property type="project" value="InterPro"/>
</dbReference>
<dbReference type="Pfam" id="PF04029">
    <property type="entry name" value="2-ph_phosp"/>
    <property type="match status" value="1"/>
</dbReference>
<dbReference type="GO" id="GO:0000287">
    <property type="term" value="F:magnesium ion binding"/>
    <property type="evidence" value="ECO:0007669"/>
    <property type="project" value="InterPro"/>
</dbReference>
<dbReference type="RefSeq" id="WP_066216281.1">
    <property type="nucleotide sequence ID" value="NZ_FNSN01000003.1"/>
</dbReference>
<evidence type="ECO:0000256" key="1">
    <source>
        <dbReference type="ARBA" id="ARBA00021948"/>
    </source>
</evidence>
<accession>A0A1H4KWG8</accession>
<dbReference type="InterPro" id="IPR005238">
    <property type="entry name" value="ComB-like"/>
</dbReference>
<name>A0A1H4KWG8_9MICC</name>
<dbReference type="SUPFAM" id="SSF142823">
    <property type="entry name" value="ComB-like"/>
    <property type="match status" value="1"/>
</dbReference>
<proteinExistence type="predicted"/>
<protein>
    <recommendedName>
        <fullName evidence="1">Probable 2-phosphosulfolactate phosphatase</fullName>
    </recommendedName>
</protein>
<dbReference type="EMBL" id="FNSN01000003">
    <property type="protein sequence ID" value="SEB62438.1"/>
    <property type="molecule type" value="Genomic_DNA"/>
</dbReference>
<dbReference type="STRING" id="156980.SAMN04489745_0812"/>
<sequence>MHAAHRQLPFTVRLEWGLRGAQAVLPGAAAAVVVDTLSFSTAVSVGVEAGLAVLPFRAAPGDGELHDAAARLAEERGALLAGPRSLSRLSLSPSSIRAHAVAHAGRELVLPSPNGSAISEHLTDRVPELLAGTLRNAGATAAWLAHHLPPSAVVVVVAAGERWPGGALRPAVEDQLGAGAVLAALLRSAPGRTREQLSPEARSAVAVFEAFREELPTELAESASGSELVLRGFGADVDLAAELDASSVAARFSDGAFRSA</sequence>
<organism evidence="2 3">
    <name type="scientific">Arthrobacter woluwensis</name>
    <dbReference type="NCBI Taxonomy" id="156980"/>
    <lineage>
        <taxon>Bacteria</taxon>
        <taxon>Bacillati</taxon>
        <taxon>Actinomycetota</taxon>
        <taxon>Actinomycetes</taxon>
        <taxon>Micrococcales</taxon>
        <taxon>Micrococcaceae</taxon>
        <taxon>Arthrobacter</taxon>
    </lineage>
</organism>
<reference evidence="2 3" key="1">
    <citation type="submission" date="2016-10" db="EMBL/GenBank/DDBJ databases">
        <authorList>
            <person name="de Groot N.N."/>
        </authorList>
    </citation>
    <scope>NUCLEOTIDE SEQUENCE [LARGE SCALE GENOMIC DNA]</scope>
    <source>
        <strain evidence="2 3">DSM 10495</strain>
    </source>
</reference>
<dbReference type="Gene3D" id="3.90.1560.10">
    <property type="entry name" value="ComB-like"/>
    <property type="match status" value="1"/>
</dbReference>